<proteinExistence type="predicted"/>
<evidence type="ECO:0000313" key="1">
    <source>
        <dbReference type="EMBL" id="QIM19836.1"/>
    </source>
</evidence>
<dbReference type="Pfam" id="PF04464">
    <property type="entry name" value="Glyphos_transf"/>
    <property type="match status" value="1"/>
</dbReference>
<accession>A0ABX6JZT9</accession>
<dbReference type="RefSeq" id="WP_166332081.1">
    <property type="nucleotide sequence ID" value="NZ_CP049933.1"/>
</dbReference>
<keyword evidence="2" id="KW-1185">Reference proteome</keyword>
<evidence type="ECO:0000313" key="2">
    <source>
        <dbReference type="Proteomes" id="UP000503441"/>
    </source>
</evidence>
<dbReference type="InterPro" id="IPR007554">
    <property type="entry name" value="Glycerophosphate_synth"/>
</dbReference>
<organism evidence="1 2">
    <name type="scientific">Leucobacter coleopterorum</name>
    <dbReference type="NCBI Taxonomy" id="2714933"/>
    <lineage>
        <taxon>Bacteria</taxon>
        <taxon>Bacillati</taxon>
        <taxon>Actinomycetota</taxon>
        <taxon>Actinomycetes</taxon>
        <taxon>Micrococcales</taxon>
        <taxon>Microbacteriaceae</taxon>
        <taxon>Leucobacter</taxon>
    </lineage>
</organism>
<dbReference type="EMBL" id="CP049933">
    <property type="protein sequence ID" value="QIM19836.1"/>
    <property type="molecule type" value="Genomic_DNA"/>
</dbReference>
<protein>
    <submittedName>
        <fullName evidence="1">Uncharacterized protein</fullName>
    </submittedName>
</protein>
<name>A0ABX6JZT9_9MICO</name>
<sequence length="81" mass="9538">MPSRYREDSFSYDRDAFGPVATTEDELLDQLQENLERGCTLEPCFVERIERFFSHLDHKNAQRVYDVGIELTQSQKHETAK</sequence>
<reference evidence="1 2" key="1">
    <citation type="submission" date="2020-03" db="EMBL/GenBank/DDBJ databases">
        <title>Leucobacter sp. nov., isolated from beetles.</title>
        <authorList>
            <person name="Hyun D.-W."/>
            <person name="Bae J.-W."/>
        </authorList>
    </citation>
    <scope>NUCLEOTIDE SEQUENCE [LARGE SCALE GENOMIC DNA]</scope>
    <source>
        <strain evidence="1 2">HDW9A</strain>
    </source>
</reference>
<gene>
    <name evidence="1" type="ORF">G7066_13340</name>
</gene>
<dbReference type="Proteomes" id="UP000503441">
    <property type="component" value="Chromosome"/>
</dbReference>